<organism evidence="1 2">
    <name type="scientific">Acaulospora morrowiae</name>
    <dbReference type="NCBI Taxonomy" id="94023"/>
    <lineage>
        <taxon>Eukaryota</taxon>
        <taxon>Fungi</taxon>
        <taxon>Fungi incertae sedis</taxon>
        <taxon>Mucoromycota</taxon>
        <taxon>Glomeromycotina</taxon>
        <taxon>Glomeromycetes</taxon>
        <taxon>Diversisporales</taxon>
        <taxon>Acaulosporaceae</taxon>
        <taxon>Acaulospora</taxon>
    </lineage>
</organism>
<protein>
    <submittedName>
        <fullName evidence="1">13790_t:CDS:1</fullName>
    </submittedName>
</protein>
<dbReference type="OrthoDB" id="2013972at2759"/>
<name>A0A9N9FAZ7_9GLOM</name>
<accession>A0A9N9FAZ7</accession>
<reference evidence="1" key="1">
    <citation type="submission" date="2021-06" db="EMBL/GenBank/DDBJ databases">
        <authorList>
            <person name="Kallberg Y."/>
            <person name="Tangrot J."/>
            <person name="Rosling A."/>
        </authorList>
    </citation>
    <scope>NUCLEOTIDE SEQUENCE</scope>
    <source>
        <strain evidence="1">CL551</strain>
    </source>
</reference>
<dbReference type="AlphaFoldDB" id="A0A9N9FAZ7"/>
<keyword evidence="2" id="KW-1185">Reference proteome</keyword>
<evidence type="ECO:0000313" key="2">
    <source>
        <dbReference type="Proteomes" id="UP000789342"/>
    </source>
</evidence>
<dbReference type="EMBL" id="CAJVPV010002222">
    <property type="protein sequence ID" value="CAG8521548.1"/>
    <property type="molecule type" value="Genomic_DNA"/>
</dbReference>
<comment type="caution">
    <text evidence="1">The sequence shown here is derived from an EMBL/GenBank/DDBJ whole genome shotgun (WGS) entry which is preliminary data.</text>
</comment>
<evidence type="ECO:0000313" key="1">
    <source>
        <dbReference type="EMBL" id="CAG8521548.1"/>
    </source>
</evidence>
<dbReference type="Proteomes" id="UP000789342">
    <property type="component" value="Unassembled WGS sequence"/>
</dbReference>
<gene>
    <name evidence="1" type="ORF">AMORRO_LOCUS4231</name>
</gene>
<proteinExistence type="predicted"/>
<sequence>MSDFCPVLHRRGPISTKIFDTICEIQNSRNLDNNIIYRLRSLFEESGKLEDINEEKNVYNYSTEDGKLGKAAIDNIKTAIHSMKLVLIPLLEVTPEKFEEMVEVCGKEFEDNKSYHEIGRIYGRKKQNG</sequence>